<keyword evidence="1" id="KW-0812">Transmembrane</keyword>
<proteinExistence type="predicted"/>
<dbReference type="PANTHER" id="PTHR30188">
    <property type="entry name" value="ABC TRANSPORTER PERMEASE PROTEIN-RELATED"/>
    <property type="match status" value="1"/>
</dbReference>
<accession>A0A1A9GPA7</accession>
<dbReference type="Proteomes" id="UP000077868">
    <property type="component" value="Chromosome"/>
</dbReference>
<dbReference type="AlphaFoldDB" id="A0A1A9GPA7"/>
<dbReference type="GO" id="GO:0005548">
    <property type="term" value="F:phospholipid transporter activity"/>
    <property type="evidence" value="ECO:0007669"/>
    <property type="project" value="TreeGrafter"/>
</dbReference>
<feature type="transmembrane region" description="Helical" evidence="1">
    <location>
        <begin position="40"/>
        <end position="62"/>
    </location>
</feature>
<dbReference type="Pfam" id="PF02405">
    <property type="entry name" value="MlaE"/>
    <property type="match status" value="1"/>
</dbReference>
<feature type="transmembrane region" description="Helical" evidence="1">
    <location>
        <begin position="135"/>
        <end position="157"/>
    </location>
</feature>
<dbReference type="PANTHER" id="PTHR30188:SF4">
    <property type="entry name" value="PROTEIN TRIGALACTOSYLDIACYLGLYCEROL 1, CHLOROPLASTIC"/>
    <property type="match status" value="1"/>
</dbReference>
<evidence type="ECO:0000256" key="1">
    <source>
        <dbReference type="SAM" id="Phobius"/>
    </source>
</evidence>
<protein>
    <submittedName>
        <fullName evidence="2">Putative phospholipid ABC transporter permease protein MlaE</fullName>
    </submittedName>
</protein>
<evidence type="ECO:0000313" key="3">
    <source>
        <dbReference type="Proteomes" id="UP000077868"/>
    </source>
</evidence>
<feature type="transmembrane region" description="Helical" evidence="1">
    <location>
        <begin position="190"/>
        <end position="210"/>
    </location>
</feature>
<feature type="transmembrane region" description="Helical" evidence="1">
    <location>
        <begin position="94"/>
        <end position="114"/>
    </location>
</feature>
<feature type="transmembrane region" description="Helical" evidence="1">
    <location>
        <begin position="230"/>
        <end position="251"/>
    </location>
</feature>
<feature type="transmembrane region" description="Helical" evidence="1">
    <location>
        <begin position="163"/>
        <end position="183"/>
    </location>
</feature>
<keyword evidence="1" id="KW-1133">Transmembrane helix</keyword>
<dbReference type="InterPro" id="IPR030802">
    <property type="entry name" value="Permease_MalE"/>
</dbReference>
<organism evidence="2 3">
    <name type="scientific">Nocardioides dokdonensis FR1436</name>
    <dbReference type="NCBI Taxonomy" id="1300347"/>
    <lineage>
        <taxon>Bacteria</taxon>
        <taxon>Bacillati</taxon>
        <taxon>Actinomycetota</taxon>
        <taxon>Actinomycetes</taxon>
        <taxon>Propionibacteriales</taxon>
        <taxon>Nocardioidaceae</taxon>
        <taxon>Nocardioides</taxon>
    </lineage>
</organism>
<dbReference type="KEGG" id="ndk:I601_3510"/>
<reference evidence="2 3" key="1">
    <citation type="submission" date="2016-03" db="EMBL/GenBank/DDBJ databases">
        <title>Complete genome sequence of a soil Actinobacterium, Nocardioides dokdonensis FR1436.</title>
        <authorList>
            <person name="Kwon S.-K."/>
            <person name="Kim K."/>
            <person name="Kim J.F."/>
        </authorList>
    </citation>
    <scope>NUCLEOTIDE SEQUENCE [LARGE SCALE GENOMIC DNA]</scope>
    <source>
        <strain evidence="2 3">FR1436</strain>
    </source>
</reference>
<keyword evidence="3" id="KW-1185">Reference proteome</keyword>
<gene>
    <name evidence="2" type="primary">mlaE_4</name>
    <name evidence="2" type="ORF">I601_3510</name>
</gene>
<sequence>MAFSVVSVIRGPGELAAMTVEVVKRIFTTPFQTREFIEQAWFITSVTLMPTILVSIPFGAVISLQVGNLTGQLGAQSFAGATAVLAVVREAAPIAAALIIAGAAGSAICSDLGARKIREEIDAMEVLGVDPIARLVVPRVLATMFVALMIIGLVIGAGISGGYFFTVIVQGGSAGAFLSSFTALATLNDLYIAIVKAVVFGGMAAIVGAYKGLNAGGGPSGVGRAVNESVIVAFMLLFFVNAVITAIYFQVVPPPGL</sequence>
<dbReference type="EMBL" id="CP015079">
    <property type="protein sequence ID" value="ANH39916.1"/>
    <property type="molecule type" value="Genomic_DNA"/>
</dbReference>
<evidence type="ECO:0000313" key="2">
    <source>
        <dbReference type="EMBL" id="ANH39916.1"/>
    </source>
</evidence>
<keyword evidence="1" id="KW-0472">Membrane</keyword>
<dbReference type="GO" id="GO:0043190">
    <property type="term" value="C:ATP-binding cassette (ABC) transporter complex"/>
    <property type="evidence" value="ECO:0007669"/>
    <property type="project" value="InterPro"/>
</dbReference>
<name>A0A1A9GPA7_9ACTN</name>
<dbReference type="STRING" id="1300347.I601_3510"/>
<dbReference type="PATRIC" id="fig|1300347.3.peg.3520"/>